<organism evidence="1 2">
    <name type="scientific">Flavobacterium cerinum</name>
    <dbReference type="NCBI Taxonomy" id="2502784"/>
    <lineage>
        <taxon>Bacteria</taxon>
        <taxon>Pseudomonadati</taxon>
        <taxon>Bacteroidota</taxon>
        <taxon>Flavobacteriia</taxon>
        <taxon>Flavobacteriales</taxon>
        <taxon>Flavobacteriaceae</taxon>
        <taxon>Flavobacterium</taxon>
    </lineage>
</organism>
<reference evidence="1 2" key="1">
    <citation type="submission" date="2019-01" db="EMBL/GenBank/DDBJ databases">
        <title>Flavobacterium sp. nov.,isolated from freshwater.</title>
        <authorList>
            <person name="Zhang R."/>
            <person name="Du Z.-J."/>
        </authorList>
    </citation>
    <scope>NUCLEOTIDE SEQUENCE [LARGE SCALE GENOMIC DNA]</scope>
    <source>
        <strain evidence="1 2">1E403</strain>
    </source>
</reference>
<sequence length="113" mass="12781">MMKKTGIQLIDNNDAGNVLDLKVNTVYDASGKIISGLVIGDTLEQNKALILIAHPGDFKHRPDIGVGLGDIQFSEDYLEYRHRIREHFAKDGLRVTELDLYENKPIRIIADYE</sequence>
<accession>A0A444HBN7</accession>
<dbReference type="AlphaFoldDB" id="A0A444HBN7"/>
<dbReference type="EMBL" id="SBII01000004">
    <property type="protein sequence ID" value="RWX00908.1"/>
    <property type="molecule type" value="Genomic_DNA"/>
</dbReference>
<comment type="caution">
    <text evidence="1">The sequence shown here is derived from an EMBL/GenBank/DDBJ whole genome shotgun (WGS) entry which is preliminary data.</text>
</comment>
<evidence type="ECO:0000313" key="2">
    <source>
        <dbReference type="Proteomes" id="UP000287527"/>
    </source>
</evidence>
<keyword evidence="2" id="KW-1185">Reference proteome</keyword>
<protein>
    <submittedName>
        <fullName evidence="1">Uncharacterized protein</fullName>
    </submittedName>
</protein>
<gene>
    <name evidence="1" type="ORF">EPI11_07760</name>
</gene>
<proteinExistence type="predicted"/>
<name>A0A444HBN7_9FLAO</name>
<dbReference type="OrthoDB" id="1095019at2"/>
<evidence type="ECO:0000313" key="1">
    <source>
        <dbReference type="EMBL" id="RWX00908.1"/>
    </source>
</evidence>
<dbReference type="Proteomes" id="UP000287527">
    <property type="component" value="Unassembled WGS sequence"/>
</dbReference>